<keyword evidence="1" id="KW-0805">Transcription regulation</keyword>
<dbReference type="Gene3D" id="3.30.450.40">
    <property type="match status" value="1"/>
</dbReference>
<dbReference type="PANTHER" id="PTHR30136:SF23">
    <property type="entry name" value="DNA-BINDING TRANSCRIPTIONAL ACTIVATOR MHPR"/>
    <property type="match status" value="1"/>
</dbReference>
<feature type="domain" description="HTH iclR-type" evidence="4">
    <location>
        <begin position="10"/>
        <end position="72"/>
    </location>
</feature>
<dbReference type="PROSITE" id="PS51078">
    <property type="entry name" value="ICLR_ED"/>
    <property type="match status" value="1"/>
</dbReference>
<gene>
    <name evidence="6" type="ORF">QOZ94_003253</name>
</gene>
<name>A0ABU0LH45_XANAG</name>
<dbReference type="InterPro" id="IPR036390">
    <property type="entry name" value="WH_DNA-bd_sf"/>
</dbReference>
<keyword evidence="2" id="KW-0238">DNA-binding</keyword>
<dbReference type="SUPFAM" id="SSF46785">
    <property type="entry name" value="Winged helix' DNA-binding domain"/>
    <property type="match status" value="1"/>
</dbReference>
<dbReference type="NCBIfam" id="NF007341">
    <property type="entry name" value="PRK09834.1-3"/>
    <property type="match status" value="1"/>
</dbReference>
<sequence>MEGASPYKSVRGLSRGLALLNVLNRIDGGANVARLAELTQLHRTTVHRLLETLRDEGYVRRSGSDDRYYLNLRVRELSEGFRDEQWISALASPLLGQLLKEVVWPTDLTTLDVDAMVVRETTHRFSKLSFHRSMIGRRLPLLQTASGLAYLAFCPEAERESIIDLLARRPKMEYRVARDRPALDDLLARVVQRGYGENYMAWSDEPKVAGIAVPIRGGDGLLGCLGLVYMASAMSIETAASRHLAAIRRVVGEIEAGTSRTAKPVAAPP</sequence>
<comment type="caution">
    <text evidence="6">The sequence shown here is derived from an EMBL/GenBank/DDBJ whole genome shotgun (WGS) entry which is preliminary data.</text>
</comment>
<evidence type="ECO:0000259" key="5">
    <source>
        <dbReference type="PROSITE" id="PS51078"/>
    </source>
</evidence>
<dbReference type="EMBL" id="JAUSVY010000007">
    <property type="protein sequence ID" value="MDQ0506444.1"/>
    <property type="molecule type" value="Genomic_DNA"/>
</dbReference>
<dbReference type="InterPro" id="IPR014757">
    <property type="entry name" value="Tscrpt_reg_IclR_C"/>
</dbReference>
<organism evidence="6 7">
    <name type="scientific">Xanthobacter agilis</name>
    <dbReference type="NCBI Taxonomy" id="47492"/>
    <lineage>
        <taxon>Bacteria</taxon>
        <taxon>Pseudomonadati</taxon>
        <taxon>Pseudomonadota</taxon>
        <taxon>Alphaproteobacteria</taxon>
        <taxon>Hyphomicrobiales</taxon>
        <taxon>Xanthobacteraceae</taxon>
        <taxon>Xanthobacter</taxon>
    </lineage>
</organism>
<dbReference type="InterPro" id="IPR050707">
    <property type="entry name" value="HTH_MetabolicPath_Reg"/>
</dbReference>
<dbReference type="Proteomes" id="UP001241747">
    <property type="component" value="Unassembled WGS sequence"/>
</dbReference>
<dbReference type="SUPFAM" id="SSF55781">
    <property type="entry name" value="GAF domain-like"/>
    <property type="match status" value="1"/>
</dbReference>
<evidence type="ECO:0000256" key="3">
    <source>
        <dbReference type="ARBA" id="ARBA00023163"/>
    </source>
</evidence>
<keyword evidence="7" id="KW-1185">Reference proteome</keyword>
<dbReference type="PROSITE" id="PS51077">
    <property type="entry name" value="HTH_ICLR"/>
    <property type="match status" value="1"/>
</dbReference>
<dbReference type="Pfam" id="PF01614">
    <property type="entry name" value="IclR_C"/>
    <property type="match status" value="1"/>
</dbReference>
<evidence type="ECO:0000259" key="4">
    <source>
        <dbReference type="PROSITE" id="PS51077"/>
    </source>
</evidence>
<dbReference type="Gene3D" id="1.10.10.10">
    <property type="entry name" value="Winged helix-like DNA-binding domain superfamily/Winged helix DNA-binding domain"/>
    <property type="match status" value="1"/>
</dbReference>
<reference evidence="6 7" key="1">
    <citation type="submission" date="2023-07" db="EMBL/GenBank/DDBJ databases">
        <title>Genomic Encyclopedia of Type Strains, Phase IV (KMG-IV): sequencing the most valuable type-strain genomes for metagenomic binning, comparative biology and taxonomic classification.</title>
        <authorList>
            <person name="Goeker M."/>
        </authorList>
    </citation>
    <scope>NUCLEOTIDE SEQUENCE [LARGE SCALE GENOMIC DNA]</scope>
    <source>
        <strain evidence="6 7">DSM 3770</strain>
    </source>
</reference>
<accession>A0ABU0LH45</accession>
<dbReference type="InterPro" id="IPR029016">
    <property type="entry name" value="GAF-like_dom_sf"/>
</dbReference>
<evidence type="ECO:0000256" key="2">
    <source>
        <dbReference type="ARBA" id="ARBA00023125"/>
    </source>
</evidence>
<dbReference type="PANTHER" id="PTHR30136">
    <property type="entry name" value="HELIX-TURN-HELIX TRANSCRIPTIONAL REGULATOR, ICLR FAMILY"/>
    <property type="match status" value="1"/>
</dbReference>
<proteinExistence type="predicted"/>
<dbReference type="InterPro" id="IPR036388">
    <property type="entry name" value="WH-like_DNA-bd_sf"/>
</dbReference>
<dbReference type="RefSeq" id="WP_237346590.1">
    <property type="nucleotide sequence ID" value="NZ_JABWGX010000021.1"/>
</dbReference>
<evidence type="ECO:0000256" key="1">
    <source>
        <dbReference type="ARBA" id="ARBA00023015"/>
    </source>
</evidence>
<evidence type="ECO:0000313" key="7">
    <source>
        <dbReference type="Proteomes" id="UP001241747"/>
    </source>
</evidence>
<protein>
    <submittedName>
        <fullName evidence="6">IclR family mhp operon transcriptional activator</fullName>
    </submittedName>
</protein>
<feature type="domain" description="IclR-ED" evidence="5">
    <location>
        <begin position="73"/>
        <end position="260"/>
    </location>
</feature>
<evidence type="ECO:0000313" key="6">
    <source>
        <dbReference type="EMBL" id="MDQ0506444.1"/>
    </source>
</evidence>
<dbReference type="Pfam" id="PF09339">
    <property type="entry name" value="HTH_IclR"/>
    <property type="match status" value="1"/>
</dbReference>
<keyword evidence="3" id="KW-0804">Transcription</keyword>
<dbReference type="SMART" id="SM00346">
    <property type="entry name" value="HTH_ICLR"/>
    <property type="match status" value="1"/>
</dbReference>
<dbReference type="InterPro" id="IPR005471">
    <property type="entry name" value="Tscrpt_reg_IclR_N"/>
</dbReference>